<evidence type="ECO:0000256" key="2">
    <source>
        <dbReference type="ARBA" id="ARBA00023002"/>
    </source>
</evidence>
<dbReference type="Gene3D" id="3.90.180.10">
    <property type="entry name" value="Medium-chain alcohol dehydrogenases, catalytic domain"/>
    <property type="match status" value="1"/>
</dbReference>
<dbReference type="EMBL" id="UGRY01000003">
    <property type="protein sequence ID" value="SUD47606.1"/>
    <property type="molecule type" value="Genomic_DNA"/>
</dbReference>
<dbReference type="SUPFAM" id="SSF50129">
    <property type="entry name" value="GroES-like"/>
    <property type="match status" value="1"/>
</dbReference>
<sequence>MRAVEAKAFGGPEVLTVTEVADPTAGPGEVVVEVAAADVMFLDVVLRSGSGVDFFPVTPPYVPGGAVAGVVRAVGAGVDASWIGRRVATATAASAVGGGKPVGGYAERALAKAEALTVIPEGVDFTQAAALVHDGRTALTVAEVAGIGPDSRVLITAAGGGVGTLLVQVAKAAGATVVAAARGRAKLQLAQRLGADAVVDYSEPDWTDRVRSALGGAGVDIVFDGAGGDLGSRALATMARGARIIGFGNAAGGFADFDHEDAAARDITIVGLLELTKSDIDWEPALGRALASVAAGRLEVVVGQTFPLDRASAAHAAIEARTAVGRTVLTV</sequence>
<keyword evidence="5" id="KW-1185">Reference proteome</keyword>
<dbReference type="AlphaFoldDB" id="A0A379JGV3"/>
<dbReference type="OrthoDB" id="5195079at2"/>
<organism evidence="4 5">
    <name type="scientific">Nocardia otitidiscaviarum</name>
    <dbReference type="NCBI Taxonomy" id="1823"/>
    <lineage>
        <taxon>Bacteria</taxon>
        <taxon>Bacillati</taxon>
        <taxon>Actinomycetota</taxon>
        <taxon>Actinomycetes</taxon>
        <taxon>Mycobacteriales</taxon>
        <taxon>Nocardiaceae</taxon>
        <taxon>Nocardia</taxon>
    </lineage>
</organism>
<protein>
    <submittedName>
        <fullName evidence="4">Quinone oxidoreductase 1</fullName>
        <ecNumber evidence="4">1.6.5.5</ecNumber>
    </submittedName>
</protein>
<dbReference type="PANTHER" id="PTHR48106">
    <property type="entry name" value="QUINONE OXIDOREDUCTASE PIG3-RELATED"/>
    <property type="match status" value="1"/>
</dbReference>
<dbReference type="InterPro" id="IPR020843">
    <property type="entry name" value="ER"/>
</dbReference>
<feature type="domain" description="Enoyl reductase (ER)" evidence="3">
    <location>
        <begin position="10"/>
        <end position="329"/>
    </location>
</feature>
<dbReference type="GO" id="GO:0003960">
    <property type="term" value="F:quinone reductase (NADPH) activity"/>
    <property type="evidence" value="ECO:0007669"/>
    <property type="project" value="UniProtKB-EC"/>
</dbReference>
<gene>
    <name evidence="4" type="primary">qorA_6</name>
    <name evidence="4" type="ORF">NCTC1934_04925</name>
</gene>
<evidence type="ECO:0000256" key="1">
    <source>
        <dbReference type="ARBA" id="ARBA00022857"/>
    </source>
</evidence>
<keyword evidence="2 4" id="KW-0560">Oxidoreductase</keyword>
<dbReference type="Pfam" id="PF08240">
    <property type="entry name" value="ADH_N"/>
    <property type="match status" value="1"/>
</dbReference>
<dbReference type="Gene3D" id="3.40.50.720">
    <property type="entry name" value="NAD(P)-binding Rossmann-like Domain"/>
    <property type="match status" value="1"/>
</dbReference>
<evidence type="ECO:0000313" key="5">
    <source>
        <dbReference type="Proteomes" id="UP000255467"/>
    </source>
</evidence>
<dbReference type="Pfam" id="PF00107">
    <property type="entry name" value="ADH_zinc_N"/>
    <property type="match status" value="1"/>
</dbReference>
<accession>A0A379JGV3</accession>
<dbReference type="EC" id="1.6.5.5" evidence="4"/>
<dbReference type="Proteomes" id="UP000255467">
    <property type="component" value="Unassembled WGS sequence"/>
</dbReference>
<dbReference type="InterPro" id="IPR011032">
    <property type="entry name" value="GroES-like_sf"/>
</dbReference>
<dbReference type="InterPro" id="IPR036291">
    <property type="entry name" value="NAD(P)-bd_dom_sf"/>
</dbReference>
<keyword evidence="1" id="KW-0521">NADP</keyword>
<name>A0A379JGV3_9NOCA</name>
<evidence type="ECO:0000259" key="3">
    <source>
        <dbReference type="SMART" id="SM00829"/>
    </source>
</evidence>
<dbReference type="SMART" id="SM00829">
    <property type="entry name" value="PKS_ER"/>
    <property type="match status" value="1"/>
</dbReference>
<proteinExistence type="predicted"/>
<reference evidence="4 5" key="1">
    <citation type="submission" date="2018-06" db="EMBL/GenBank/DDBJ databases">
        <authorList>
            <consortium name="Pathogen Informatics"/>
            <person name="Doyle S."/>
        </authorList>
    </citation>
    <scope>NUCLEOTIDE SEQUENCE [LARGE SCALE GENOMIC DNA]</scope>
    <source>
        <strain evidence="4 5">NCTC1934</strain>
    </source>
</reference>
<dbReference type="STRING" id="1406858.GCA_000710895_00566"/>
<evidence type="ECO:0000313" key="4">
    <source>
        <dbReference type="EMBL" id="SUD47606.1"/>
    </source>
</evidence>
<dbReference type="SUPFAM" id="SSF51735">
    <property type="entry name" value="NAD(P)-binding Rossmann-fold domains"/>
    <property type="match status" value="1"/>
</dbReference>
<dbReference type="InterPro" id="IPR013154">
    <property type="entry name" value="ADH-like_N"/>
</dbReference>
<dbReference type="InterPro" id="IPR013149">
    <property type="entry name" value="ADH-like_C"/>
</dbReference>
<dbReference type="GO" id="GO:0070402">
    <property type="term" value="F:NADPH binding"/>
    <property type="evidence" value="ECO:0007669"/>
    <property type="project" value="TreeGrafter"/>
</dbReference>